<feature type="repeat" description="WD" evidence="9">
    <location>
        <begin position="284"/>
        <end position="316"/>
    </location>
</feature>
<feature type="compositionally biased region" description="Basic residues" evidence="10">
    <location>
        <begin position="37"/>
        <end position="54"/>
    </location>
</feature>
<dbReference type="InterPro" id="IPR032847">
    <property type="entry name" value="PRPF17"/>
</dbReference>
<keyword evidence="5" id="KW-0677">Repeat</keyword>
<dbReference type="Proteomes" id="UP001377567">
    <property type="component" value="Unassembled WGS sequence"/>
</dbReference>
<reference evidence="11 12" key="1">
    <citation type="journal article" date="2023" name="Elife">
        <title>Identification of key yeast species and microbe-microbe interactions impacting larval growth of Drosophila in the wild.</title>
        <authorList>
            <person name="Mure A."/>
            <person name="Sugiura Y."/>
            <person name="Maeda R."/>
            <person name="Honda K."/>
            <person name="Sakurai N."/>
            <person name="Takahashi Y."/>
            <person name="Watada M."/>
            <person name="Katoh T."/>
            <person name="Gotoh A."/>
            <person name="Gotoh Y."/>
            <person name="Taniguchi I."/>
            <person name="Nakamura K."/>
            <person name="Hayashi T."/>
            <person name="Katayama T."/>
            <person name="Uemura T."/>
            <person name="Hattori Y."/>
        </authorList>
    </citation>
    <scope>NUCLEOTIDE SEQUENCE [LARGE SCALE GENOMIC DNA]</scope>
    <source>
        <strain evidence="11 12">KH-74</strain>
    </source>
</reference>
<dbReference type="FunFam" id="2.130.10.10:FF:000034">
    <property type="entry name" value="Pre-mRNA-processing factor 17, putative"/>
    <property type="match status" value="1"/>
</dbReference>
<sequence>MALIEGYSSNSDPSDSEVERNATSKQNKDTSINHASGNKRFHFTKSELKKRKRQRALDSPWGSWSEDDSDNDETSRVNESDIRTESHHTELESDTNSDEQDIETEEKSSLYIEEHDYYNNSSILKPPFDVDIVFDKAPMTFKTYLPKSVKHVFDGHKNGTTQLRFIPRSGHLFLSGGNDNCIRIWDFYHERKCLRDYQGHSKAINSLDFTTDGSNFVSSSFDKTVKLWGTESGIVTKRVKCNSLPTSCQFRPNDPNEFIVGLSDSRILHYDVRVAEKDGLVQTYDHHNNGILDLKYFPDGSKFISSSEDKSVRIWNSGVNIPIKQISDTTQHSMPVLEIHPNNKYFCAQSMNNTICTFDMKPKYKRIPAKTFSGQKSVGYSIGFDFSPDGHYVCSGDIRSKIVLWDWRTTKQLKEISLPGKSPISEVKWHPQETSKLICSGPSGKIYMLD</sequence>
<dbReference type="GO" id="GO:0003729">
    <property type="term" value="F:mRNA binding"/>
    <property type="evidence" value="ECO:0007669"/>
    <property type="project" value="TreeGrafter"/>
</dbReference>
<evidence type="ECO:0000256" key="1">
    <source>
        <dbReference type="ARBA" id="ARBA00004123"/>
    </source>
</evidence>
<evidence type="ECO:0000256" key="3">
    <source>
        <dbReference type="ARBA" id="ARBA00022664"/>
    </source>
</evidence>
<keyword evidence="4" id="KW-0747">Spliceosome</keyword>
<dbReference type="SUPFAM" id="SSF50978">
    <property type="entry name" value="WD40 repeat-like"/>
    <property type="match status" value="1"/>
</dbReference>
<feature type="compositionally biased region" description="Acidic residues" evidence="10">
    <location>
        <begin position="92"/>
        <end position="104"/>
    </location>
</feature>
<gene>
    <name evidence="11" type="ORF">DAKH74_053970</name>
</gene>
<evidence type="ECO:0000256" key="5">
    <source>
        <dbReference type="ARBA" id="ARBA00022737"/>
    </source>
</evidence>
<dbReference type="InterPro" id="IPR015943">
    <property type="entry name" value="WD40/YVTN_repeat-like_dom_sf"/>
</dbReference>
<dbReference type="InterPro" id="IPR036322">
    <property type="entry name" value="WD40_repeat_dom_sf"/>
</dbReference>
<feature type="compositionally biased region" description="Basic and acidic residues" evidence="10">
    <location>
        <begin position="73"/>
        <end position="91"/>
    </location>
</feature>
<feature type="compositionally biased region" description="Basic and acidic residues" evidence="10">
    <location>
        <begin position="17"/>
        <end position="28"/>
    </location>
</feature>
<dbReference type="GO" id="GO:0000398">
    <property type="term" value="P:mRNA splicing, via spliceosome"/>
    <property type="evidence" value="ECO:0007669"/>
    <property type="project" value="InterPro"/>
</dbReference>
<dbReference type="Gene3D" id="2.130.10.10">
    <property type="entry name" value="YVTN repeat-like/Quinoprotein amine dehydrogenase"/>
    <property type="match status" value="1"/>
</dbReference>
<evidence type="ECO:0000256" key="6">
    <source>
        <dbReference type="ARBA" id="ARBA00023187"/>
    </source>
</evidence>
<evidence type="ECO:0000256" key="2">
    <source>
        <dbReference type="ARBA" id="ARBA00022574"/>
    </source>
</evidence>
<dbReference type="SMART" id="SM00320">
    <property type="entry name" value="WD40"/>
    <property type="match status" value="7"/>
</dbReference>
<feature type="region of interest" description="Disordered" evidence="10">
    <location>
        <begin position="1"/>
        <end position="106"/>
    </location>
</feature>
<accession>A0AAV5S4J5</accession>
<dbReference type="AlphaFoldDB" id="A0AAV5S4J5"/>
<protein>
    <recommendedName>
        <fullName evidence="8">Pre-mRNA-processing factor 17</fullName>
    </recommendedName>
</protein>
<evidence type="ECO:0000256" key="9">
    <source>
        <dbReference type="PROSITE-ProRule" id="PRU00221"/>
    </source>
</evidence>
<feature type="repeat" description="WD" evidence="9">
    <location>
        <begin position="197"/>
        <end position="238"/>
    </location>
</feature>
<dbReference type="InterPro" id="IPR001680">
    <property type="entry name" value="WD40_rpt"/>
</dbReference>
<evidence type="ECO:0000256" key="8">
    <source>
        <dbReference type="ARBA" id="ARBA00068146"/>
    </source>
</evidence>
<keyword evidence="12" id="KW-1185">Reference proteome</keyword>
<organism evidence="11 12">
    <name type="scientific">Maudiozyma humilis</name>
    <name type="common">Sour dough yeast</name>
    <name type="synonym">Kazachstania humilis</name>
    <dbReference type="NCBI Taxonomy" id="51915"/>
    <lineage>
        <taxon>Eukaryota</taxon>
        <taxon>Fungi</taxon>
        <taxon>Dikarya</taxon>
        <taxon>Ascomycota</taxon>
        <taxon>Saccharomycotina</taxon>
        <taxon>Saccharomycetes</taxon>
        <taxon>Saccharomycetales</taxon>
        <taxon>Saccharomycetaceae</taxon>
        <taxon>Maudiozyma</taxon>
    </lineage>
</organism>
<dbReference type="CDD" id="cd00200">
    <property type="entry name" value="WD40"/>
    <property type="match status" value="1"/>
</dbReference>
<feature type="repeat" description="WD" evidence="9">
    <location>
        <begin position="153"/>
        <end position="186"/>
    </location>
</feature>
<comment type="subcellular location">
    <subcellularLocation>
        <location evidence="1">Nucleus</location>
    </subcellularLocation>
</comment>
<dbReference type="PROSITE" id="PS50294">
    <property type="entry name" value="WD_REPEATS_REGION"/>
    <property type="match status" value="3"/>
</dbReference>
<dbReference type="PANTHER" id="PTHR43979">
    <property type="entry name" value="PRE-MRNA-PROCESSING FACTOR 17"/>
    <property type="match status" value="1"/>
</dbReference>
<evidence type="ECO:0000313" key="11">
    <source>
        <dbReference type="EMBL" id="GMM58780.1"/>
    </source>
</evidence>
<keyword evidence="7" id="KW-0539">Nucleus</keyword>
<dbReference type="InterPro" id="IPR020472">
    <property type="entry name" value="WD40_PAC1"/>
</dbReference>
<evidence type="ECO:0000313" key="12">
    <source>
        <dbReference type="Proteomes" id="UP001377567"/>
    </source>
</evidence>
<evidence type="ECO:0000256" key="7">
    <source>
        <dbReference type="ARBA" id="ARBA00023242"/>
    </source>
</evidence>
<name>A0AAV5S4J5_MAUHU</name>
<dbReference type="PANTHER" id="PTHR43979:SF1">
    <property type="entry name" value="PRE-MRNA-PROCESSING FACTOR 17"/>
    <property type="match status" value="1"/>
</dbReference>
<dbReference type="GO" id="GO:0071013">
    <property type="term" value="C:catalytic step 2 spliceosome"/>
    <property type="evidence" value="ECO:0007669"/>
    <property type="project" value="InterPro"/>
</dbReference>
<evidence type="ECO:0000256" key="10">
    <source>
        <dbReference type="SAM" id="MobiDB-lite"/>
    </source>
</evidence>
<dbReference type="PRINTS" id="PR00320">
    <property type="entry name" value="GPROTEINBRPT"/>
</dbReference>
<keyword evidence="2 9" id="KW-0853">WD repeat</keyword>
<dbReference type="EMBL" id="BTGD01000025">
    <property type="protein sequence ID" value="GMM58780.1"/>
    <property type="molecule type" value="Genomic_DNA"/>
</dbReference>
<dbReference type="PROSITE" id="PS50082">
    <property type="entry name" value="WD_REPEATS_2"/>
    <property type="match status" value="3"/>
</dbReference>
<evidence type="ECO:0000256" key="4">
    <source>
        <dbReference type="ARBA" id="ARBA00022728"/>
    </source>
</evidence>
<keyword evidence="3" id="KW-0507">mRNA processing</keyword>
<proteinExistence type="predicted"/>
<dbReference type="Pfam" id="PF00400">
    <property type="entry name" value="WD40"/>
    <property type="match status" value="4"/>
</dbReference>
<comment type="caution">
    <text evidence="11">The sequence shown here is derived from an EMBL/GenBank/DDBJ whole genome shotgun (WGS) entry which is preliminary data.</text>
</comment>
<keyword evidence="6" id="KW-0508">mRNA splicing</keyword>